<reference evidence="10" key="1">
    <citation type="submission" date="2016-10" db="EMBL/GenBank/DDBJ databases">
        <authorList>
            <person name="Varghese N."/>
            <person name="Submissions S."/>
        </authorList>
    </citation>
    <scope>NUCLEOTIDE SEQUENCE [LARGE SCALE GENOMIC DNA]</scope>
    <source>
        <strain evidence="10">DSM 23256</strain>
    </source>
</reference>
<evidence type="ECO:0000259" key="8">
    <source>
        <dbReference type="PROSITE" id="PS51656"/>
    </source>
</evidence>
<dbReference type="Gene3D" id="3.30.70.20">
    <property type="match status" value="1"/>
</dbReference>
<dbReference type="SUPFAM" id="SSF53920">
    <property type="entry name" value="Fe-only hydrogenase"/>
    <property type="match status" value="1"/>
</dbReference>
<dbReference type="PROSITE" id="PS51379">
    <property type="entry name" value="4FE4S_FER_2"/>
    <property type="match status" value="2"/>
</dbReference>
<dbReference type="InterPro" id="IPR007202">
    <property type="entry name" value="4Fe-4S_dom"/>
</dbReference>
<protein>
    <submittedName>
        <fullName evidence="9">Iron only hydrogenase large subunit, C-terminal domain</fullName>
    </submittedName>
</protein>
<evidence type="ECO:0000259" key="7">
    <source>
        <dbReference type="PROSITE" id="PS51379"/>
    </source>
</evidence>
<dbReference type="InterPro" id="IPR000014">
    <property type="entry name" value="PAS"/>
</dbReference>
<evidence type="ECO:0000256" key="3">
    <source>
        <dbReference type="ARBA" id="ARBA00022485"/>
    </source>
</evidence>
<dbReference type="InterPro" id="IPR035965">
    <property type="entry name" value="PAS-like_dom_sf"/>
</dbReference>
<dbReference type="PANTHER" id="PTHR24960">
    <property type="entry name" value="PHOTOSYSTEM I IRON-SULFUR CENTER-RELATED"/>
    <property type="match status" value="1"/>
</dbReference>
<dbReference type="OrthoDB" id="9798098at2"/>
<dbReference type="Proteomes" id="UP000243333">
    <property type="component" value="Unassembled WGS sequence"/>
</dbReference>
<evidence type="ECO:0000256" key="2">
    <source>
        <dbReference type="ARBA" id="ARBA00003532"/>
    </source>
</evidence>
<dbReference type="PROSITE" id="PS51656">
    <property type="entry name" value="4FE4S"/>
    <property type="match status" value="1"/>
</dbReference>
<evidence type="ECO:0000256" key="5">
    <source>
        <dbReference type="ARBA" id="ARBA00023004"/>
    </source>
</evidence>
<dbReference type="Gene3D" id="1.10.15.40">
    <property type="entry name" value="Electron transport complex subunit B, putative Fe-S cluster"/>
    <property type="match status" value="1"/>
</dbReference>
<feature type="domain" description="4Fe-4S" evidence="8">
    <location>
        <begin position="346"/>
        <end position="407"/>
    </location>
</feature>
<accession>A0A1G7IG00</accession>
<dbReference type="GO" id="GO:0046872">
    <property type="term" value="F:metal ion binding"/>
    <property type="evidence" value="ECO:0007669"/>
    <property type="project" value="UniProtKB-KW"/>
</dbReference>
<dbReference type="RefSeq" id="WP_093687798.1">
    <property type="nucleotide sequence ID" value="NZ_FNBU01000002.1"/>
</dbReference>
<comment type="function">
    <text evidence="2">Ferredoxins are iron-sulfur proteins that transfer electrons in a wide variety of metabolic reactions.</text>
</comment>
<sequence length="561" mass="61173">MKVLTTLQANCKDCHRCVRVCPIKAIGIKRGQARLVDDKCILCGKCVVECPQQAKQVISQIPVIQDALVQGRTVIMSVAPSFVGAFPAFSPEQFFAAVRGLGFTAIEETAVGAEVVSQIYSSLITTTDRTVISVCCPVVVRLVERYYPELVGNLAPVVSPMQAHGRILKKRYGNNAFVVFAGPCIAKFAEMTEADSAIDAVITFQQLNTWLKQQANPDMPCRFQADMASSGRYFPIAGGILKTCGHTSAVDAEIVAVDGIENCIQVFDGMIKRQFAPKFVEALACSGGCINGPAMVPGLCLPARRAKVISFAVQGGQKPLTMPPDIEFKKVHQAKPVQLGQPSEQEIRDILSQIGKLTPADEKNCGACGYNSCREKAVAVYHGMAEIDMCVPYMRSRAESFANMIVDNSLNAIIVVNDKLIIQEFNPAAEQMFQKHRDWVRGASLTEIMDCAEIIRAINTGVKVPRHRVELPLNGLITEQMIIPLPDEGLAIVIISDITEQEKRAKELEQVKLETVEKATDIINKQMQVAQEIAGLLGETTAETKSALLELIWLLKGKGAK</sequence>
<dbReference type="InterPro" id="IPR050157">
    <property type="entry name" value="PSI_iron-sulfur_center"/>
</dbReference>
<evidence type="ECO:0000256" key="4">
    <source>
        <dbReference type="ARBA" id="ARBA00022723"/>
    </source>
</evidence>
<dbReference type="Pfam" id="PF13237">
    <property type="entry name" value="Fer4_10"/>
    <property type="match status" value="1"/>
</dbReference>
<comment type="cofactor">
    <cofactor evidence="1">
        <name>[4Fe-4S] cluster</name>
        <dbReference type="ChEBI" id="CHEBI:49883"/>
    </cofactor>
</comment>
<dbReference type="GO" id="GO:0051539">
    <property type="term" value="F:4 iron, 4 sulfur cluster binding"/>
    <property type="evidence" value="ECO:0007669"/>
    <property type="project" value="UniProtKB-KW"/>
</dbReference>
<proteinExistence type="predicted"/>
<keyword evidence="3" id="KW-0004">4Fe-4S</keyword>
<keyword evidence="6" id="KW-0411">Iron-sulfur</keyword>
<dbReference type="PROSITE" id="PS00198">
    <property type="entry name" value="4FE4S_FER_1"/>
    <property type="match status" value="1"/>
</dbReference>
<gene>
    <name evidence="9" type="ORF">SAMN05660235_00514</name>
</gene>
<dbReference type="STRING" id="1123285.SAMN05660235_00514"/>
<dbReference type="InterPro" id="IPR017900">
    <property type="entry name" value="4Fe4S_Fe_S_CS"/>
</dbReference>
<dbReference type="Gene3D" id="3.30.450.20">
    <property type="entry name" value="PAS domain"/>
    <property type="match status" value="1"/>
</dbReference>
<dbReference type="PANTHER" id="PTHR24960:SF79">
    <property type="entry name" value="PHOTOSYSTEM I IRON-SULFUR CENTER"/>
    <property type="match status" value="1"/>
</dbReference>
<evidence type="ECO:0000256" key="1">
    <source>
        <dbReference type="ARBA" id="ARBA00001966"/>
    </source>
</evidence>
<dbReference type="SUPFAM" id="SSF55785">
    <property type="entry name" value="PYP-like sensor domain (PAS domain)"/>
    <property type="match status" value="1"/>
</dbReference>
<organism evidence="9 10">
    <name type="scientific">Sporolituus thermophilus DSM 23256</name>
    <dbReference type="NCBI Taxonomy" id="1123285"/>
    <lineage>
        <taxon>Bacteria</taxon>
        <taxon>Bacillati</taxon>
        <taxon>Bacillota</taxon>
        <taxon>Negativicutes</taxon>
        <taxon>Selenomonadales</taxon>
        <taxon>Sporomusaceae</taxon>
        <taxon>Sporolituus</taxon>
    </lineage>
</organism>
<dbReference type="Gene3D" id="3.40.950.10">
    <property type="entry name" value="Fe-only Hydrogenase (Larger Subunit), Chain L, domain 3"/>
    <property type="match status" value="1"/>
</dbReference>
<keyword evidence="4" id="KW-0479">Metal-binding</keyword>
<dbReference type="InterPro" id="IPR004108">
    <property type="entry name" value="Fe_hydrogenase_lsu_C"/>
</dbReference>
<evidence type="ECO:0000313" key="10">
    <source>
        <dbReference type="Proteomes" id="UP000243333"/>
    </source>
</evidence>
<keyword evidence="10" id="KW-1185">Reference proteome</keyword>
<keyword evidence="5" id="KW-0408">Iron</keyword>
<dbReference type="SUPFAM" id="SSF54862">
    <property type="entry name" value="4Fe-4S ferredoxins"/>
    <property type="match status" value="1"/>
</dbReference>
<dbReference type="Pfam" id="PF13188">
    <property type="entry name" value="PAS_8"/>
    <property type="match status" value="1"/>
</dbReference>
<dbReference type="InterPro" id="IPR017896">
    <property type="entry name" value="4Fe4S_Fe-S-bd"/>
</dbReference>
<dbReference type="Pfam" id="PF04060">
    <property type="entry name" value="FeS"/>
    <property type="match status" value="1"/>
</dbReference>
<feature type="domain" description="4Fe-4S ferredoxin-type" evidence="7">
    <location>
        <begin position="31"/>
        <end position="60"/>
    </location>
</feature>
<evidence type="ECO:0000313" key="9">
    <source>
        <dbReference type="EMBL" id="SDF11518.1"/>
    </source>
</evidence>
<name>A0A1G7IG00_9FIRM</name>
<feature type="domain" description="4Fe-4S ferredoxin-type" evidence="7">
    <location>
        <begin position="2"/>
        <end position="30"/>
    </location>
</feature>
<dbReference type="InterPro" id="IPR009016">
    <property type="entry name" value="Fe_hydrogenase"/>
</dbReference>
<dbReference type="AlphaFoldDB" id="A0A1G7IG00"/>
<dbReference type="EMBL" id="FNBU01000002">
    <property type="protein sequence ID" value="SDF11518.1"/>
    <property type="molecule type" value="Genomic_DNA"/>
</dbReference>
<evidence type="ECO:0000256" key="6">
    <source>
        <dbReference type="ARBA" id="ARBA00023014"/>
    </source>
</evidence>
<dbReference type="Pfam" id="PF02906">
    <property type="entry name" value="Fe_hyd_lg_C"/>
    <property type="match status" value="1"/>
</dbReference>